<dbReference type="InterPro" id="IPR008914">
    <property type="entry name" value="PEBP"/>
</dbReference>
<dbReference type="Proteomes" id="UP000887540">
    <property type="component" value="Unplaced"/>
</dbReference>
<dbReference type="Gene3D" id="3.90.280.10">
    <property type="entry name" value="PEBP-like"/>
    <property type="match status" value="1"/>
</dbReference>
<dbReference type="CDD" id="cd00866">
    <property type="entry name" value="PEBP_euk"/>
    <property type="match status" value="1"/>
</dbReference>
<reference evidence="2" key="1">
    <citation type="submission" date="2022-11" db="UniProtKB">
        <authorList>
            <consortium name="WormBaseParasite"/>
        </authorList>
    </citation>
    <scope>IDENTIFICATION</scope>
</reference>
<dbReference type="PANTHER" id="PTHR11362">
    <property type="entry name" value="PHOSPHATIDYLETHANOLAMINE-BINDING PROTEIN"/>
    <property type="match status" value="1"/>
</dbReference>
<sequence length="190" mass="21559">MTSNSLIEEAFIEHEIVPDAISKPPREILNIVYDGGHRVGLGATLTPRQVKDQPVVSWNAENGALYTLAMIDPDAPSRKDLERKEIEHWLIINIPGKEIEKGETLSSYFGAGPSPNTGLHRYIFLIFKQPTRLSDSSRGGTTYEEMSKNRRRYIKEFIEKHRLGAPVAGNFFQAEYDDYVGEMYRKMGRG</sequence>
<evidence type="ECO:0000313" key="2">
    <source>
        <dbReference type="WBParaSite" id="ACRNAN_scaffold4518.g24859.t1"/>
    </source>
</evidence>
<dbReference type="AlphaFoldDB" id="A0A914DY02"/>
<organism evidence="1 2">
    <name type="scientific">Acrobeloides nanus</name>
    <dbReference type="NCBI Taxonomy" id="290746"/>
    <lineage>
        <taxon>Eukaryota</taxon>
        <taxon>Metazoa</taxon>
        <taxon>Ecdysozoa</taxon>
        <taxon>Nematoda</taxon>
        <taxon>Chromadorea</taxon>
        <taxon>Rhabditida</taxon>
        <taxon>Tylenchina</taxon>
        <taxon>Cephalobomorpha</taxon>
        <taxon>Cephaloboidea</taxon>
        <taxon>Cephalobidae</taxon>
        <taxon>Acrobeloides</taxon>
    </lineage>
</organism>
<dbReference type="WBParaSite" id="ACRNAN_scaffold4518.g24859.t1">
    <property type="protein sequence ID" value="ACRNAN_scaffold4518.g24859.t1"/>
    <property type="gene ID" value="ACRNAN_scaffold4518.g24859"/>
</dbReference>
<dbReference type="InterPro" id="IPR035810">
    <property type="entry name" value="PEBP_euk"/>
</dbReference>
<proteinExistence type="predicted"/>
<dbReference type="InterPro" id="IPR036610">
    <property type="entry name" value="PEBP-like_sf"/>
</dbReference>
<keyword evidence="1" id="KW-1185">Reference proteome</keyword>
<dbReference type="PANTHER" id="PTHR11362:SF82">
    <property type="entry name" value="PHOSPHATIDYLETHANOLAMINE-BINDING PROTEIN 4"/>
    <property type="match status" value="1"/>
</dbReference>
<name>A0A914DY02_9BILA</name>
<accession>A0A914DY02</accession>
<dbReference type="Pfam" id="PF01161">
    <property type="entry name" value="PBP"/>
    <property type="match status" value="1"/>
</dbReference>
<evidence type="ECO:0000313" key="1">
    <source>
        <dbReference type="Proteomes" id="UP000887540"/>
    </source>
</evidence>
<dbReference type="SUPFAM" id="SSF49777">
    <property type="entry name" value="PEBP-like"/>
    <property type="match status" value="1"/>
</dbReference>
<protein>
    <submittedName>
        <fullName evidence="2">Phosphatidylethanolamine-binding protein</fullName>
    </submittedName>
</protein>